<dbReference type="RefSeq" id="WP_018951626.1">
    <property type="nucleotide sequence ID" value="NZ_CP011367.1"/>
</dbReference>
<dbReference type="STRING" id="106634.TVD_12015"/>
<evidence type="ECO:0008006" key="4">
    <source>
        <dbReference type="Google" id="ProtNLM"/>
    </source>
</evidence>
<organism evidence="2 3">
    <name type="scientific">Thioalkalivibrio versutus</name>
    <dbReference type="NCBI Taxonomy" id="106634"/>
    <lineage>
        <taxon>Bacteria</taxon>
        <taxon>Pseudomonadati</taxon>
        <taxon>Pseudomonadota</taxon>
        <taxon>Gammaproteobacteria</taxon>
        <taxon>Chromatiales</taxon>
        <taxon>Ectothiorhodospiraceae</taxon>
        <taxon>Thioalkalivibrio</taxon>
    </lineage>
</organism>
<dbReference type="KEGG" id="tvr:TVD_12015"/>
<keyword evidence="3" id="KW-1185">Reference proteome</keyword>
<feature type="transmembrane region" description="Helical" evidence="1">
    <location>
        <begin position="83"/>
        <end position="104"/>
    </location>
</feature>
<dbReference type="OrthoDB" id="6717649at2"/>
<evidence type="ECO:0000313" key="3">
    <source>
        <dbReference type="Proteomes" id="UP000064201"/>
    </source>
</evidence>
<dbReference type="EMBL" id="CP011367">
    <property type="protein sequence ID" value="AKJ96034.1"/>
    <property type="molecule type" value="Genomic_DNA"/>
</dbReference>
<sequence>MNGLAAMLNILRLHAGPQDLPADNGTLVFWVGIALIAGMVIGIPLYGFGQALALNVMDLVVLYAFVAILLNMQGVADRWRQTFTAMAGTGAVLGLLMALLMVLAGGPDPAREPEEVATGVVFGMLVLLAWLLLVFGHILQQALGLGSRLVGMLIALGYIVVSSVATQTAIGLFQ</sequence>
<reference evidence="2 3" key="1">
    <citation type="submission" date="2015-04" db="EMBL/GenBank/DDBJ databases">
        <title>Complete Sequence for the Genome of the Thioalkalivibrio versutus D301.</title>
        <authorList>
            <person name="Mu T."/>
            <person name="Zhou J."/>
            <person name="Xu X."/>
        </authorList>
    </citation>
    <scope>NUCLEOTIDE SEQUENCE [LARGE SCALE GENOMIC DNA]</scope>
    <source>
        <strain evidence="2 3">D301</strain>
    </source>
</reference>
<keyword evidence="1" id="KW-0472">Membrane</keyword>
<feature type="transmembrane region" description="Helical" evidence="1">
    <location>
        <begin position="150"/>
        <end position="173"/>
    </location>
</feature>
<feature type="transmembrane region" description="Helical" evidence="1">
    <location>
        <begin position="27"/>
        <end position="46"/>
    </location>
</feature>
<protein>
    <recommendedName>
        <fullName evidence="4">Yip1 domain-containing protein</fullName>
    </recommendedName>
</protein>
<accession>A0A0G3G6M5</accession>
<dbReference type="Proteomes" id="UP000064201">
    <property type="component" value="Chromosome"/>
</dbReference>
<dbReference type="PATRIC" id="fig|106634.4.peg.2449"/>
<proteinExistence type="predicted"/>
<keyword evidence="1" id="KW-0812">Transmembrane</keyword>
<dbReference type="AlphaFoldDB" id="A0A0G3G6M5"/>
<gene>
    <name evidence="2" type="ORF">TVD_12015</name>
</gene>
<evidence type="ECO:0000313" key="2">
    <source>
        <dbReference type="EMBL" id="AKJ96034.1"/>
    </source>
</evidence>
<feature type="transmembrane region" description="Helical" evidence="1">
    <location>
        <begin position="52"/>
        <end position="71"/>
    </location>
</feature>
<feature type="transmembrane region" description="Helical" evidence="1">
    <location>
        <begin position="116"/>
        <end position="138"/>
    </location>
</feature>
<name>A0A0G3G6M5_9GAMM</name>
<keyword evidence="1" id="KW-1133">Transmembrane helix</keyword>
<evidence type="ECO:0000256" key="1">
    <source>
        <dbReference type="SAM" id="Phobius"/>
    </source>
</evidence>